<comment type="function">
    <text evidence="5">Key component of the ribosome quality control system (RQC), a ribosome-associated complex that mediates the extraction of incompletely synthesized nascent chains from stalled ribosomes and their subsequent degradation. RqcH recruits Ala-charged tRNA, and with RqcP directs the elongation of stalled nascent chains on 50S ribosomal subunits, leading to non-templated C-terminal alanine extensions (Ala tail). The Ala tail promotes nascent chain degradation. RqcP is associated with the translocation-like movement of the peptidyl-tRNA from the A-site into the P-site.</text>
</comment>
<dbReference type="GO" id="GO:0043023">
    <property type="term" value="F:ribosomal large subunit binding"/>
    <property type="evidence" value="ECO:0007669"/>
    <property type="project" value="UniProtKB-UniRule"/>
</dbReference>
<dbReference type="CDD" id="cd00165">
    <property type="entry name" value="S4"/>
    <property type="match status" value="1"/>
</dbReference>
<dbReference type="InterPro" id="IPR002942">
    <property type="entry name" value="S4_RNA-bd"/>
</dbReference>
<keyword evidence="2 5" id="KW-0699">rRNA-binding</keyword>
<feature type="domain" description="RNA-binding S4" evidence="6">
    <location>
        <begin position="5"/>
        <end position="68"/>
    </location>
</feature>
<dbReference type="GO" id="GO:0072344">
    <property type="term" value="P:rescue of stalled ribosome"/>
    <property type="evidence" value="ECO:0007669"/>
    <property type="project" value="UniProtKB-UniRule"/>
</dbReference>
<dbReference type="PROSITE" id="PS50889">
    <property type="entry name" value="S4"/>
    <property type="match status" value="1"/>
</dbReference>
<comment type="subunit">
    <text evidence="5">Associates with stalled 50S ribosomal subunits. Binds to RqcH, 23S rRNA and the P-site tRNA. Does not require RqcH for association with 50S subunits.</text>
</comment>
<dbReference type="HAMAP" id="MF_00871">
    <property type="entry name" value="RqcP"/>
    <property type="match status" value="1"/>
</dbReference>
<keyword evidence="4 5" id="KW-0648">Protein biosynthesis</keyword>
<evidence type="ECO:0000313" key="8">
    <source>
        <dbReference type="Proteomes" id="UP000070174"/>
    </source>
</evidence>
<evidence type="ECO:0000256" key="2">
    <source>
        <dbReference type="ARBA" id="ARBA00022730"/>
    </source>
</evidence>
<dbReference type="InterPro" id="IPR036986">
    <property type="entry name" value="S4_RNA-bd_sf"/>
</dbReference>
<comment type="similarity">
    <text evidence="5">Belongs to the RqcP family.</text>
</comment>
<dbReference type="PIRSF" id="PIRSF038881">
    <property type="entry name" value="RNAbp_HP1423"/>
    <property type="match status" value="1"/>
</dbReference>
<evidence type="ECO:0000256" key="4">
    <source>
        <dbReference type="ARBA" id="ARBA00022917"/>
    </source>
</evidence>
<name>A0A133PR38_9FIRM</name>
<dbReference type="GO" id="GO:0019843">
    <property type="term" value="F:rRNA binding"/>
    <property type="evidence" value="ECO:0007669"/>
    <property type="project" value="UniProtKB-UniRule"/>
</dbReference>
<dbReference type="Proteomes" id="UP000070174">
    <property type="component" value="Unassembled WGS sequence"/>
</dbReference>
<evidence type="ECO:0000256" key="5">
    <source>
        <dbReference type="HAMAP-Rule" id="MF_00871"/>
    </source>
</evidence>
<dbReference type="EMBL" id="LRQE01000018">
    <property type="protein sequence ID" value="KXA31189.1"/>
    <property type="molecule type" value="Genomic_DNA"/>
</dbReference>
<proteinExistence type="inferred from homology"/>
<keyword evidence="3 5" id="KW-0694">RNA-binding</keyword>
<evidence type="ECO:0000256" key="3">
    <source>
        <dbReference type="ARBA" id="ARBA00022884"/>
    </source>
</evidence>
<dbReference type="PATRIC" id="fig|54005.3.peg.504"/>
<dbReference type="AlphaFoldDB" id="A0A133PR38"/>
<sequence length="84" mass="9773">MERIMRLDKFLKNSRLIKRRTLAKEACEKSLVEINNKLAKPSDSVNIDDIISLQLGERKIRVKVKDISDVNSKKDAETLYDRID</sequence>
<dbReference type="Gene3D" id="3.10.290.10">
    <property type="entry name" value="RNA-binding S4 domain"/>
    <property type="match status" value="1"/>
</dbReference>
<organism evidence="7">
    <name type="scientific">Peptoniphilus harei</name>
    <dbReference type="NCBI Taxonomy" id="54005"/>
    <lineage>
        <taxon>Bacteria</taxon>
        <taxon>Bacillati</taxon>
        <taxon>Bacillota</taxon>
        <taxon>Tissierellia</taxon>
        <taxon>Tissierellales</taxon>
        <taxon>Peptoniphilaceae</taxon>
        <taxon>Peptoniphilus</taxon>
    </lineage>
</organism>
<evidence type="ECO:0000256" key="1">
    <source>
        <dbReference type="ARBA" id="ARBA00022555"/>
    </source>
</evidence>
<accession>A0A133PR38</accession>
<dbReference type="SMART" id="SM00363">
    <property type="entry name" value="S4"/>
    <property type="match status" value="1"/>
</dbReference>
<dbReference type="InterPro" id="IPR025490">
    <property type="entry name" value="RqcP"/>
</dbReference>
<dbReference type="Pfam" id="PF01479">
    <property type="entry name" value="S4"/>
    <property type="match status" value="1"/>
</dbReference>
<dbReference type="GO" id="GO:0000049">
    <property type="term" value="F:tRNA binding"/>
    <property type="evidence" value="ECO:0007669"/>
    <property type="project" value="UniProtKB-UniRule"/>
</dbReference>
<comment type="caution">
    <text evidence="7">The sequence shown here is derived from an EMBL/GenBank/DDBJ whole genome shotgun (WGS) entry which is preliminary data.</text>
</comment>
<protein>
    <recommendedName>
        <fullName evidence="5">RQC P-site tRNA stabilizing factor</fullName>
        <shortName evidence="5">RqcP</shortName>
    </recommendedName>
    <alternativeName>
        <fullName evidence="5">Ribosome-associated protein quality control protein P</fullName>
    </alternativeName>
</protein>
<evidence type="ECO:0000313" key="7">
    <source>
        <dbReference type="EMBL" id="KXA31189.1"/>
    </source>
</evidence>
<keyword evidence="1 5" id="KW-0820">tRNA-binding</keyword>
<reference evidence="7 8" key="1">
    <citation type="submission" date="2016-01" db="EMBL/GenBank/DDBJ databases">
        <authorList>
            <person name="Oliw E.H."/>
        </authorList>
    </citation>
    <scope>NUCLEOTIDE SEQUENCE [LARGE SCALE GENOMIC DNA]</scope>
    <source>
        <strain evidence="7 8">CMW7756A</strain>
    </source>
</reference>
<evidence type="ECO:0000259" key="6">
    <source>
        <dbReference type="SMART" id="SM00363"/>
    </source>
</evidence>
<gene>
    <name evidence="5" type="primary">rqcP</name>
    <name evidence="7" type="ORF">HMPREF3229_00511</name>
</gene>
<dbReference type="SUPFAM" id="SSF55174">
    <property type="entry name" value="Alpha-L RNA-binding motif"/>
    <property type="match status" value="1"/>
</dbReference>